<protein>
    <recommendedName>
        <fullName evidence="1">DUF6589 domain-containing protein</fullName>
    </recommendedName>
</protein>
<accession>A0A060S5I8</accession>
<dbReference type="EMBL" id="CCBP010000044">
    <property type="protein sequence ID" value="CDO69446.1"/>
    <property type="molecule type" value="Genomic_DNA"/>
</dbReference>
<comment type="caution">
    <text evidence="2">The sequence shown here is derived from an EMBL/GenBank/DDBJ whole genome shotgun (WGS) entry which is preliminary data.</text>
</comment>
<gene>
    <name evidence="2" type="ORF">BN946_scf184817.g6</name>
</gene>
<name>A0A060S5I8_PYCCI</name>
<organism evidence="2 3">
    <name type="scientific">Pycnoporus cinnabarinus</name>
    <name type="common">Cinnabar-red polypore</name>
    <name type="synonym">Trametes cinnabarina</name>
    <dbReference type="NCBI Taxonomy" id="5643"/>
    <lineage>
        <taxon>Eukaryota</taxon>
        <taxon>Fungi</taxon>
        <taxon>Dikarya</taxon>
        <taxon>Basidiomycota</taxon>
        <taxon>Agaricomycotina</taxon>
        <taxon>Agaricomycetes</taxon>
        <taxon>Polyporales</taxon>
        <taxon>Polyporaceae</taxon>
        <taxon>Trametes</taxon>
    </lineage>
</organism>
<dbReference type="STRING" id="5643.A0A060S5I8"/>
<evidence type="ECO:0000259" key="1">
    <source>
        <dbReference type="Pfam" id="PF20231"/>
    </source>
</evidence>
<evidence type="ECO:0000313" key="2">
    <source>
        <dbReference type="EMBL" id="CDO69446.1"/>
    </source>
</evidence>
<proteinExistence type="predicted"/>
<reference evidence="2" key="1">
    <citation type="submission" date="2014-01" db="EMBL/GenBank/DDBJ databases">
        <title>The genome of the white-rot fungus Pycnoporus cinnabarinus: a basidiomycete model with a versatile arsenal for lignocellulosic biomass breakdown.</title>
        <authorList>
            <person name="Levasseur A."/>
            <person name="Lomascolo A."/>
            <person name="Ruiz-Duenas F.J."/>
            <person name="Uzan E."/>
            <person name="Piumi F."/>
            <person name="Kues U."/>
            <person name="Ram A.F.J."/>
            <person name="Murat C."/>
            <person name="Haon M."/>
            <person name="Benoit I."/>
            <person name="Arfi Y."/>
            <person name="Chevret D."/>
            <person name="Drula E."/>
            <person name="Kwon M.J."/>
            <person name="Gouret P."/>
            <person name="Lesage-Meessen L."/>
            <person name="Lombard V."/>
            <person name="Mariette J."/>
            <person name="Noirot C."/>
            <person name="Park J."/>
            <person name="Patyshakuliyeva A."/>
            <person name="Wieneger R.A.B."/>
            <person name="Wosten H.A.B."/>
            <person name="Martin F."/>
            <person name="Coutinho P.M."/>
            <person name="de Vries R."/>
            <person name="Martinez A.T."/>
            <person name="Klopp C."/>
            <person name="Pontarotti P."/>
            <person name="Henrissat B."/>
            <person name="Record E."/>
        </authorList>
    </citation>
    <scope>NUCLEOTIDE SEQUENCE [LARGE SCALE GENOMIC DNA]</scope>
    <source>
        <strain evidence="2">BRFM137</strain>
    </source>
</reference>
<dbReference type="Pfam" id="PF20231">
    <property type="entry name" value="DUF6589"/>
    <property type="match status" value="1"/>
</dbReference>
<dbReference type="OrthoDB" id="2980978at2759"/>
<evidence type="ECO:0000313" key="3">
    <source>
        <dbReference type="Proteomes" id="UP000029665"/>
    </source>
</evidence>
<dbReference type="Proteomes" id="UP000029665">
    <property type="component" value="Unassembled WGS sequence"/>
</dbReference>
<dbReference type="AlphaFoldDB" id="A0A060S5I8"/>
<dbReference type="InterPro" id="IPR046496">
    <property type="entry name" value="DUF6589"/>
</dbReference>
<dbReference type="OMA" id="WALMKAR"/>
<feature type="domain" description="DUF6589" evidence="1">
    <location>
        <begin position="1"/>
        <end position="142"/>
    </location>
</feature>
<dbReference type="HOGENOM" id="CLU_108148_0_0_1"/>
<sequence>MWNRNVLYYLALDNAMRGGDIGLMEDLLPHLLFRFAGGGNHKYAVEILELLQGLHREWPDDVKDFVQQNCWLVNLTGKPNEFQAIDLVQEHTVKDVKVTYRPKGPNSSWALMKARAPAIPTLRAIDKYLEAQFRTLYRGTGHTEPSKEADVQLLERFYDEARVHQYQCGRDAADNVKEFVSDGVRIAQTTIIPKWLARREVYPRSSRQQWPSTGDMPSSAPPA</sequence>
<keyword evidence="3" id="KW-1185">Reference proteome</keyword>